<accession>A0A8J2NL83</accession>
<dbReference type="Proteomes" id="UP000708208">
    <property type="component" value="Unassembled WGS sequence"/>
</dbReference>
<reference evidence="1" key="1">
    <citation type="submission" date="2021-06" db="EMBL/GenBank/DDBJ databases">
        <authorList>
            <person name="Hodson N. C."/>
            <person name="Mongue J. A."/>
            <person name="Jaron S. K."/>
        </authorList>
    </citation>
    <scope>NUCLEOTIDE SEQUENCE</scope>
</reference>
<sequence length="81" mass="8626">MAAGMRGTKIGSENGFRVAAFPMPINLASFFTPLALGFEDVKKTLPDDVLCTATTRGVLGEAPNRLFEERPATSLLSLALL</sequence>
<organism evidence="1 2">
    <name type="scientific">Allacma fusca</name>
    <dbReference type="NCBI Taxonomy" id="39272"/>
    <lineage>
        <taxon>Eukaryota</taxon>
        <taxon>Metazoa</taxon>
        <taxon>Ecdysozoa</taxon>
        <taxon>Arthropoda</taxon>
        <taxon>Hexapoda</taxon>
        <taxon>Collembola</taxon>
        <taxon>Symphypleona</taxon>
        <taxon>Sminthuridae</taxon>
        <taxon>Allacma</taxon>
    </lineage>
</organism>
<proteinExistence type="predicted"/>
<name>A0A8J2NL83_9HEXA</name>
<comment type="caution">
    <text evidence="1">The sequence shown here is derived from an EMBL/GenBank/DDBJ whole genome shotgun (WGS) entry which is preliminary data.</text>
</comment>
<evidence type="ECO:0000313" key="1">
    <source>
        <dbReference type="EMBL" id="CAG7717196.1"/>
    </source>
</evidence>
<gene>
    <name evidence="1" type="ORF">AFUS01_LOCUS6664</name>
</gene>
<dbReference type="AlphaFoldDB" id="A0A8J2NL83"/>
<keyword evidence="2" id="KW-1185">Reference proteome</keyword>
<protein>
    <submittedName>
        <fullName evidence="1">Uncharacterized protein</fullName>
    </submittedName>
</protein>
<dbReference type="EMBL" id="CAJVCH010043913">
    <property type="protein sequence ID" value="CAG7717196.1"/>
    <property type="molecule type" value="Genomic_DNA"/>
</dbReference>
<evidence type="ECO:0000313" key="2">
    <source>
        <dbReference type="Proteomes" id="UP000708208"/>
    </source>
</evidence>